<organism evidence="2 3">
    <name type="scientific">Paragonimus heterotremus</name>
    <dbReference type="NCBI Taxonomy" id="100268"/>
    <lineage>
        <taxon>Eukaryota</taxon>
        <taxon>Metazoa</taxon>
        <taxon>Spiralia</taxon>
        <taxon>Lophotrochozoa</taxon>
        <taxon>Platyhelminthes</taxon>
        <taxon>Trematoda</taxon>
        <taxon>Digenea</taxon>
        <taxon>Plagiorchiida</taxon>
        <taxon>Troglotremata</taxon>
        <taxon>Troglotrematidae</taxon>
        <taxon>Paragonimus</taxon>
    </lineage>
</organism>
<evidence type="ECO:0000313" key="3">
    <source>
        <dbReference type="Proteomes" id="UP000748531"/>
    </source>
</evidence>
<reference evidence="2" key="1">
    <citation type="submission" date="2019-05" db="EMBL/GenBank/DDBJ databases">
        <title>Annotation for the trematode Paragonimus heterotremus.</title>
        <authorList>
            <person name="Choi Y.-J."/>
        </authorList>
    </citation>
    <scope>NUCLEOTIDE SEQUENCE</scope>
    <source>
        <strain evidence="2">LC</strain>
    </source>
</reference>
<dbReference type="GO" id="GO:0003729">
    <property type="term" value="F:mRNA binding"/>
    <property type="evidence" value="ECO:0007669"/>
    <property type="project" value="TreeGrafter"/>
</dbReference>
<evidence type="ECO:0000256" key="1">
    <source>
        <dbReference type="SAM" id="MobiDB-lite"/>
    </source>
</evidence>
<feature type="compositionally biased region" description="Low complexity" evidence="1">
    <location>
        <begin position="262"/>
        <end position="277"/>
    </location>
</feature>
<dbReference type="AlphaFoldDB" id="A0A8J4SZA8"/>
<dbReference type="GO" id="GO:0031124">
    <property type="term" value="P:mRNA 3'-end processing"/>
    <property type="evidence" value="ECO:0007669"/>
    <property type="project" value="InterPro"/>
</dbReference>
<evidence type="ECO:0000313" key="2">
    <source>
        <dbReference type="EMBL" id="KAF5400475.1"/>
    </source>
</evidence>
<gene>
    <name evidence="2" type="ORF">PHET_05982</name>
</gene>
<comment type="caution">
    <text evidence="2">The sequence shown here is derived from an EMBL/GenBank/DDBJ whole genome shotgun (WGS) entry which is preliminary data.</text>
</comment>
<protein>
    <submittedName>
        <fullName evidence="2">Uncharacterized protein</fullName>
    </submittedName>
</protein>
<accession>A0A8J4SZA8</accession>
<dbReference type="GO" id="GO:0005634">
    <property type="term" value="C:nucleus"/>
    <property type="evidence" value="ECO:0007669"/>
    <property type="project" value="TreeGrafter"/>
</dbReference>
<keyword evidence="3" id="KW-1185">Reference proteome</keyword>
<dbReference type="Proteomes" id="UP000748531">
    <property type="component" value="Unassembled WGS sequence"/>
</dbReference>
<dbReference type="OrthoDB" id="26282at2759"/>
<dbReference type="EMBL" id="LUCH01003157">
    <property type="protein sequence ID" value="KAF5400475.1"/>
    <property type="molecule type" value="Genomic_DNA"/>
</dbReference>
<dbReference type="PANTHER" id="PTHR19980:SF0">
    <property type="entry name" value="CLEAVAGE STIMULATION FACTOR SUBUNIT 3"/>
    <property type="match status" value="1"/>
</dbReference>
<name>A0A8J4SZA8_9TREM</name>
<dbReference type="PANTHER" id="PTHR19980">
    <property type="entry name" value="RNA CLEAVAGE STIMULATION FACTOR"/>
    <property type="match status" value="1"/>
</dbReference>
<feature type="compositionally biased region" description="Acidic residues" evidence="1">
    <location>
        <begin position="242"/>
        <end position="258"/>
    </location>
</feature>
<feature type="region of interest" description="Disordered" evidence="1">
    <location>
        <begin position="237"/>
        <end position="278"/>
    </location>
</feature>
<dbReference type="InterPro" id="IPR045243">
    <property type="entry name" value="Rna14-like"/>
</dbReference>
<sequence length="294" mass="31986">MYLFDRIRHLYTCQIFTYLLHKLGTILECIYICLQELARFQLAGSGRSYDDLFNSILTAHGGTPSSLSMVSSGVADGVGFPGNTADQRPAYPQPDVSQMLPFKPKAYPRTGSHPVAGGEFPPPPTASALLRLLPPPECFHGPFVEVDKFLEHFLELEIPDDYMDVVNAESEDLSNSIDPGTALSIELASTAGSTAPMLLAARKRRQQLSLDPGVAGGNRGFGLTNANHMKTRKRTALNAFGDSEDEADEEEDDDDSEDERAAALLGGSSASDMSRSSFAGPLDLYRLRQLQRAK</sequence>
<proteinExistence type="predicted"/>